<protein>
    <submittedName>
        <fullName evidence="1">Uncharacterized protein</fullName>
    </submittedName>
</protein>
<evidence type="ECO:0000313" key="2">
    <source>
        <dbReference type="Proteomes" id="UP001163878"/>
    </source>
</evidence>
<accession>A0ABY6IBY1</accession>
<dbReference type="Proteomes" id="UP001163878">
    <property type="component" value="Chromosome"/>
</dbReference>
<evidence type="ECO:0000313" key="1">
    <source>
        <dbReference type="EMBL" id="UYQ64488.1"/>
    </source>
</evidence>
<keyword evidence="2" id="KW-1185">Reference proteome</keyword>
<organism evidence="1 2">
    <name type="scientific">Streptomyces peucetius</name>
    <dbReference type="NCBI Taxonomy" id="1950"/>
    <lineage>
        <taxon>Bacteria</taxon>
        <taxon>Bacillati</taxon>
        <taxon>Actinomycetota</taxon>
        <taxon>Actinomycetes</taxon>
        <taxon>Kitasatosporales</taxon>
        <taxon>Streptomycetaceae</taxon>
        <taxon>Streptomyces</taxon>
    </lineage>
</organism>
<dbReference type="RefSeq" id="WP_264247296.1">
    <property type="nucleotide sequence ID" value="NZ_CP107567.1"/>
</dbReference>
<reference evidence="1" key="1">
    <citation type="submission" date="2022-10" db="EMBL/GenBank/DDBJ databases">
        <title>Cytochrome P450 Catalyzes Benzene Ring Formation in the Biosynthesis of Trialkyl-Substituted Aromatic Polyketides.</title>
        <authorList>
            <person name="Zhao E."/>
            <person name="Ge H."/>
        </authorList>
    </citation>
    <scope>NUCLEOTIDE SEQUENCE</scope>
    <source>
        <strain evidence="1">NA0869</strain>
    </source>
</reference>
<proteinExistence type="predicted"/>
<gene>
    <name evidence="1" type="ORF">OGH68_25485</name>
</gene>
<dbReference type="EMBL" id="CP107567">
    <property type="protein sequence ID" value="UYQ64488.1"/>
    <property type="molecule type" value="Genomic_DNA"/>
</dbReference>
<name>A0ABY6IBY1_STRPE</name>
<sequence length="153" mass="16659">MLVTAENEHDMEVFLRCVGEALARQKAKTTIDLYVDDDNLAIDAQEAFAILRSRGDAVASSGGATFLSRLLRQKDPYMGCDLDLSNDEDRRFFSLLAHRVIGCESWIDDEQVFSSSGASGPVWVGMGDSIENDLIGSARKAGANSLRIIDVGN</sequence>